<dbReference type="GO" id="GO:0005737">
    <property type="term" value="C:cytoplasm"/>
    <property type="evidence" value="ECO:0007669"/>
    <property type="project" value="UniProtKB-SubCell"/>
</dbReference>
<dbReference type="InterPro" id="IPR001977">
    <property type="entry name" value="Depp_CoAkinase"/>
</dbReference>
<keyword evidence="3 5" id="KW-0808">Transferase</keyword>
<keyword evidence="3 5" id="KW-0418">Kinase</keyword>
<evidence type="ECO:0000256" key="1">
    <source>
        <dbReference type="ARBA" id="ARBA00022741"/>
    </source>
</evidence>
<keyword evidence="1 3" id="KW-0547">Nucleotide-binding</keyword>
<evidence type="ECO:0000256" key="3">
    <source>
        <dbReference type="HAMAP-Rule" id="MF_00376"/>
    </source>
</evidence>
<dbReference type="SUPFAM" id="SSF52540">
    <property type="entry name" value="P-loop containing nucleoside triphosphate hydrolases"/>
    <property type="match status" value="1"/>
</dbReference>
<dbReference type="EC" id="2.7.1.24" evidence="3 4"/>
<dbReference type="HAMAP" id="MF_00376">
    <property type="entry name" value="Dephospho_CoA_kinase"/>
    <property type="match status" value="1"/>
</dbReference>
<organism evidence="5 6">
    <name type="scientific">Solobacterium moorei</name>
    <dbReference type="NCBI Taxonomy" id="102148"/>
    <lineage>
        <taxon>Bacteria</taxon>
        <taxon>Bacillati</taxon>
        <taxon>Bacillota</taxon>
        <taxon>Erysipelotrichia</taxon>
        <taxon>Erysipelotrichales</taxon>
        <taxon>Erysipelotrichaceae</taxon>
        <taxon>Solobacterium</taxon>
    </lineage>
</organism>
<comment type="subcellular location">
    <subcellularLocation>
        <location evidence="3">Cytoplasm</location>
    </subcellularLocation>
</comment>
<dbReference type="AlphaFoldDB" id="A0A412PBF5"/>
<evidence type="ECO:0000256" key="4">
    <source>
        <dbReference type="NCBIfam" id="TIGR00152"/>
    </source>
</evidence>
<comment type="function">
    <text evidence="3">Catalyzes the phosphorylation of the 3'-hydroxyl group of dephosphocoenzyme A to form coenzyme A.</text>
</comment>
<dbReference type="GO" id="GO:0004140">
    <property type="term" value="F:dephospho-CoA kinase activity"/>
    <property type="evidence" value="ECO:0007669"/>
    <property type="project" value="UniProtKB-UniRule"/>
</dbReference>
<gene>
    <name evidence="3" type="primary">coaE</name>
    <name evidence="5" type="ORF">DWX20_08745</name>
</gene>
<feature type="binding site" evidence="3">
    <location>
        <begin position="10"/>
        <end position="15"/>
    </location>
    <ligand>
        <name>ATP</name>
        <dbReference type="ChEBI" id="CHEBI:30616"/>
    </ligand>
</feature>
<dbReference type="EMBL" id="QRWX01000004">
    <property type="protein sequence ID" value="RGT54245.1"/>
    <property type="molecule type" value="Genomic_DNA"/>
</dbReference>
<dbReference type="PROSITE" id="PS51219">
    <property type="entry name" value="DPCK"/>
    <property type="match status" value="1"/>
</dbReference>
<keyword evidence="2 3" id="KW-0067">ATP-binding</keyword>
<protein>
    <recommendedName>
        <fullName evidence="3 4">Dephospho-CoA kinase</fullName>
        <ecNumber evidence="3 4">2.7.1.24</ecNumber>
    </recommendedName>
    <alternativeName>
        <fullName evidence="3">Dephosphocoenzyme A kinase</fullName>
    </alternativeName>
</protein>
<dbReference type="RefSeq" id="WP_118765226.1">
    <property type="nucleotide sequence ID" value="NZ_CABJCF010000004.1"/>
</dbReference>
<comment type="similarity">
    <text evidence="3">Belongs to the CoaE family.</text>
</comment>
<evidence type="ECO:0000313" key="6">
    <source>
        <dbReference type="Proteomes" id="UP000284731"/>
    </source>
</evidence>
<name>A0A412PBF5_9FIRM</name>
<dbReference type="InterPro" id="IPR027417">
    <property type="entry name" value="P-loop_NTPase"/>
</dbReference>
<dbReference type="Pfam" id="PF01121">
    <property type="entry name" value="CoaE"/>
    <property type="match status" value="1"/>
</dbReference>
<proteinExistence type="inferred from homology"/>
<dbReference type="Proteomes" id="UP000284731">
    <property type="component" value="Unassembled WGS sequence"/>
</dbReference>
<comment type="catalytic activity">
    <reaction evidence="3">
        <text>3'-dephospho-CoA + ATP = ADP + CoA + H(+)</text>
        <dbReference type="Rhea" id="RHEA:18245"/>
        <dbReference type="ChEBI" id="CHEBI:15378"/>
        <dbReference type="ChEBI" id="CHEBI:30616"/>
        <dbReference type="ChEBI" id="CHEBI:57287"/>
        <dbReference type="ChEBI" id="CHEBI:57328"/>
        <dbReference type="ChEBI" id="CHEBI:456216"/>
        <dbReference type="EC" id="2.7.1.24"/>
    </reaction>
</comment>
<accession>A0A412PBF5</accession>
<reference evidence="5 6" key="1">
    <citation type="submission" date="2018-08" db="EMBL/GenBank/DDBJ databases">
        <title>A genome reference for cultivated species of the human gut microbiota.</title>
        <authorList>
            <person name="Zou Y."/>
            <person name="Xue W."/>
            <person name="Luo G."/>
        </authorList>
    </citation>
    <scope>NUCLEOTIDE SEQUENCE [LARGE SCALE GENOMIC DNA]</scope>
    <source>
        <strain evidence="5 6">AF18-46</strain>
    </source>
</reference>
<dbReference type="GO" id="GO:0015937">
    <property type="term" value="P:coenzyme A biosynthetic process"/>
    <property type="evidence" value="ECO:0007669"/>
    <property type="project" value="UniProtKB-UniRule"/>
</dbReference>
<sequence>MKIAITGTIAAGKTTVAILFRRRGIPVFNADQYAKRSLYQGSVCYEKIREVFGENVIGISGDIEPKKLAGIIFQDNNKRKQLNAIVHPFVLEGMQKFFATNYQQPIICAEIPLLFETGWDQYFDRTVVVTCSEEIAIQRMMEERNYTRQEAKARLSMQIPAEEQIARADKVIYNEGDLKELDSQINRWLGELRKDIRNGKNAN</sequence>
<evidence type="ECO:0000256" key="2">
    <source>
        <dbReference type="ARBA" id="ARBA00022840"/>
    </source>
</evidence>
<keyword evidence="3" id="KW-0173">Coenzyme A biosynthesis</keyword>
<comment type="caution">
    <text evidence="5">The sequence shown here is derived from an EMBL/GenBank/DDBJ whole genome shotgun (WGS) entry which is preliminary data.</text>
</comment>
<dbReference type="PANTHER" id="PTHR10695:SF46">
    <property type="entry name" value="BIFUNCTIONAL COENZYME A SYNTHASE-RELATED"/>
    <property type="match status" value="1"/>
</dbReference>
<dbReference type="Gene3D" id="3.40.50.300">
    <property type="entry name" value="P-loop containing nucleotide triphosphate hydrolases"/>
    <property type="match status" value="1"/>
</dbReference>
<dbReference type="CDD" id="cd02022">
    <property type="entry name" value="DPCK"/>
    <property type="match status" value="1"/>
</dbReference>
<evidence type="ECO:0000313" key="5">
    <source>
        <dbReference type="EMBL" id="RGT54245.1"/>
    </source>
</evidence>
<dbReference type="NCBIfam" id="TIGR00152">
    <property type="entry name" value="dephospho-CoA kinase"/>
    <property type="match status" value="1"/>
</dbReference>
<dbReference type="GO" id="GO:0005524">
    <property type="term" value="F:ATP binding"/>
    <property type="evidence" value="ECO:0007669"/>
    <property type="project" value="UniProtKB-UniRule"/>
</dbReference>
<dbReference type="PANTHER" id="PTHR10695">
    <property type="entry name" value="DEPHOSPHO-COA KINASE-RELATED"/>
    <property type="match status" value="1"/>
</dbReference>
<keyword evidence="3" id="KW-0963">Cytoplasm</keyword>
<comment type="pathway">
    <text evidence="3">Cofactor biosynthesis; coenzyme A biosynthesis; CoA from (R)-pantothenate: step 5/5.</text>
</comment>
<dbReference type="UniPathway" id="UPA00241">
    <property type="reaction ID" value="UER00356"/>
</dbReference>